<proteinExistence type="inferred from homology"/>
<dbReference type="OrthoDB" id="9810372at2"/>
<comment type="caution">
    <text evidence="2">The sequence shown here is derived from an EMBL/GenBank/DDBJ whole genome shotgun (WGS) entry which is preliminary data.</text>
</comment>
<protein>
    <submittedName>
        <fullName evidence="2">Glucokinase</fullName>
    </submittedName>
</protein>
<dbReference type="EMBL" id="LJGU01000130">
    <property type="protein sequence ID" value="OEV02466.1"/>
    <property type="molecule type" value="Genomic_DNA"/>
</dbReference>
<organism evidence="2 3">
    <name type="scientific">Streptomyces oceani</name>
    <dbReference type="NCBI Taxonomy" id="1075402"/>
    <lineage>
        <taxon>Bacteria</taxon>
        <taxon>Bacillati</taxon>
        <taxon>Actinomycetota</taxon>
        <taxon>Actinomycetes</taxon>
        <taxon>Kitasatosporales</taxon>
        <taxon>Streptomycetaceae</taxon>
        <taxon>Streptomyces</taxon>
    </lineage>
</organism>
<accession>A0A1E7KEY1</accession>
<dbReference type="Gene3D" id="3.30.420.40">
    <property type="match status" value="2"/>
</dbReference>
<sequence>MDLGGTKIAAGLVGTDGRIRHSVSAPTPALQGPGAVLDAVASAVAELTGDDVRAVGVGGAGAIDARTGTVLSATDALPGWTGTRLTAELRQRTGLPVAVDNDVRAHALGEAWQGGAAGRSPVLFLAVGTGVGAALLVDGAPQRGARSVAGH</sequence>
<dbReference type="STRING" id="1075402.AN216_16140"/>
<name>A0A1E7KEY1_9ACTN</name>
<dbReference type="PATRIC" id="fig|1075402.3.peg.2165"/>
<dbReference type="Pfam" id="PF00480">
    <property type="entry name" value="ROK"/>
    <property type="match status" value="1"/>
</dbReference>
<keyword evidence="3" id="KW-1185">Reference proteome</keyword>
<dbReference type="AlphaFoldDB" id="A0A1E7KEY1"/>
<dbReference type="InterPro" id="IPR043129">
    <property type="entry name" value="ATPase_NBD"/>
</dbReference>
<keyword evidence="2" id="KW-0418">Kinase</keyword>
<evidence type="ECO:0000313" key="2">
    <source>
        <dbReference type="EMBL" id="OEV02466.1"/>
    </source>
</evidence>
<dbReference type="GO" id="GO:0016301">
    <property type="term" value="F:kinase activity"/>
    <property type="evidence" value="ECO:0007669"/>
    <property type="project" value="UniProtKB-KW"/>
</dbReference>
<dbReference type="PANTHER" id="PTHR18964">
    <property type="entry name" value="ROK (REPRESSOR, ORF, KINASE) FAMILY"/>
    <property type="match status" value="1"/>
</dbReference>
<dbReference type="SUPFAM" id="SSF53067">
    <property type="entry name" value="Actin-like ATPase domain"/>
    <property type="match status" value="1"/>
</dbReference>
<gene>
    <name evidence="2" type="ORF">AN216_16140</name>
</gene>
<keyword evidence="2" id="KW-0808">Transferase</keyword>
<feature type="non-terminal residue" evidence="2">
    <location>
        <position position="151"/>
    </location>
</feature>
<dbReference type="Proteomes" id="UP000176101">
    <property type="component" value="Unassembled WGS sequence"/>
</dbReference>
<dbReference type="PANTHER" id="PTHR18964:SF169">
    <property type="entry name" value="N-ACETYLMANNOSAMINE KINASE"/>
    <property type="match status" value="1"/>
</dbReference>
<comment type="similarity">
    <text evidence="1">Belongs to the ROK (NagC/XylR) family.</text>
</comment>
<reference evidence="2 3" key="1">
    <citation type="journal article" date="2016" name="Front. Microbiol.">
        <title>Comparative Genomics Analysis of Streptomyces Species Reveals Their Adaptation to the Marine Environment and Their Diversity at the Genomic Level.</title>
        <authorList>
            <person name="Tian X."/>
            <person name="Zhang Z."/>
            <person name="Yang T."/>
            <person name="Chen M."/>
            <person name="Li J."/>
            <person name="Chen F."/>
            <person name="Yang J."/>
            <person name="Li W."/>
            <person name="Zhang B."/>
            <person name="Zhang Z."/>
            <person name="Wu J."/>
            <person name="Zhang C."/>
            <person name="Long L."/>
            <person name="Xiao J."/>
        </authorList>
    </citation>
    <scope>NUCLEOTIDE SEQUENCE [LARGE SCALE GENOMIC DNA]</scope>
    <source>
        <strain evidence="2 3">SCSIO 02100</strain>
    </source>
</reference>
<dbReference type="InterPro" id="IPR000600">
    <property type="entry name" value="ROK"/>
</dbReference>
<evidence type="ECO:0000313" key="3">
    <source>
        <dbReference type="Proteomes" id="UP000176101"/>
    </source>
</evidence>
<evidence type="ECO:0000256" key="1">
    <source>
        <dbReference type="ARBA" id="ARBA00006479"/>
    </source>
</evidence>